<sequence length="248" mass="28723">MRYMLLVFLLAIFSFPGSAFGKETYTVVTDYWPPFRIQNPYGIGGIDMELLSVIGKRMHIDFETKRAPWARCLIDMEHGKADIMTGLARTPEREKYIAYTSPEYFTCSPAFYERADRKGKPVTTYEQLRELTIGYTRGSAYFEPFDSDMQLNKIAIKDEGLMLKMMQEGRWDVMIGTDCQVDYDIRRKNLETTLRKVPYQPDVHIELYIGISRKSPLIERKDELGEVLQGIIDDGTMDVILGHYFSTD</sequence>
<dbReference type="PANTHER" id="PTHR35936:SF25">
    <property type="entry name" value="ABC TRANSPORTER SUBSTRATE-BINDING PROTEIN"/>
    <property type="match status" value="1"/>
</dbReference>
<gene>
    <name evidence="4" type="ORF">DPRO_2757</name>
</gene>
<evidence type="ECO:0000256" key="1">
    <source>
        <dbReference type="ARBA" id="ARBA00022729"/>
    </source>
</evidence>
<dbReference type="SUPFAM" id="SSF53850">
    <property type="entry name" value="Periplasmic binding protein-like II"/>
    <property type="match status" value="1"/>
</dbReference>
<name>A0A2C8FB53_9BACT</name>
<dbReference type="KEGG" id="pprf:DPRO_2757"/>
<organism evidence="4 5">
    <name type="scientific">Pseudodesulfovibrio profundus</name>
    <dbReference type="NCBI Taxonomy" id="57320"/>
    <lineage>
        <taxon>Bacteria</taxon>
        <taxon>Pseudomonadati</taxon>
        <taxon>Thermodesulfobacteriota</taxon>
        <taxon>Desulfovibrionia</taxon>
        <taxon>Desulfovibrionales</taxon>
        <taxon>Desulfovibrionaceae</taxon>
    </lineage>
</organism>
<evidence type="ECO:0000259" key="3">
    <source>
        <dbReference type="SMART" id="SM00062"/>
    </source>
</evidence>
<feature type="signal peptide" evidence="2">
    <location>
        <begin position="1"/>
        <end position="19"/>
    </location>
</feature>
<accession>A0A2C8FB53</accession>
<dbReference type="EMBL" id="LT907975">
    <property type="protein sequence ID" value="SOB59667.1"/>
    <property type="molecule type" value="Genomic_DNA"/>
</dbReference>
<feature type="domain" description="Solute-binding protein family 3/N-terminal" evidence="3">
    <location>
        <begin position="24"/>
        <end position="248"/>
    </location>
</feature>
<evidence type="ECO:0000313" key="4">
    <source>
        <dbReference type="EMBL" id="SOB59667.1"/>
    </source>
</evidence>
<dbReference type="RefSeq" id="WP_097012510.1">
    <property type="nucleotide sequence ID" value="NZ_LT907975.1"/>
</dbReference>
<protein>
    <submittedName>
        <fullName evidence="4">Extracellular solute-binding protein family 3</fullName>
    </submittedName>
</protein>
<dbReference type="Proteomes" id="UP000219215">
    <property type="component" value="Chromosome DPRO"/>
</dbReference>
<evidence type="ECO:0000256" key="2">
    <source>
        <dbReference type="SAM" id="SignalP"/>
    </source>
</evidence>
<keyword evidence="1 2" id="KW-0732">Signal</keyword>
<proteinExistence type="predicted"/>
<dbReference type="OrthoDB" id="370676at2"/>
<dbReference type="Gene3D" id="3.40.190.10">
    <property type="entry name" value="Periplasmic binding protein-like II"/>
    <property type="match status" value="2"/>
</dbReference>
<evidence type="ECO:0000313" key="5">
    <source>
        <dbReference type="Proteomes" id="UP000219215"/>
    </source>
</evidence>
<dbReference type="AlphaFoldDB" id="A0A2C8FB53"/>
<feature type="chain" id="PRO_5012564491" evidence="2">
    <location>
        <begin position="20"/>
        <end position="248"/>
    </location>
</feature>
<dbReference type="Pfam" id="PF00497">
    <property type="entry name" value="SBP_bac_3"/>
    <property type="match status" value="1"/>
</dbReference>
<keyword evidence="5" id="KW-1185">Reference proteome</keyword>
<reference evidence="5" key="1">
    <citation type="submission" date="2017-09" db="EMBL/GenBank/DDBJ databases">
        <authorList>
            <person name="Regsiter A."/>
            <person name="William W."/>
        </authorList>
    </citation>
    <scope>NUCLEOTIDE SEQUENCE [LARGE SCALE GENOMIC DNA]</scope>
    <source>
        <strain evidence="5">500-1</strain>
    </source>
</reference>
<dbReference type="SMART" id="SM00062">
    <property type="entry name" value="PBPb"/>
    <property type="match status" value="1"/>
</dbReference>
<dbReference type="PANTHER" id="PTHR35936">
    <property type="entry name" value="MEMBRANE-BOUND LYTIC MUREIN TRANSGLYCOSYLASE F"/>
    <property type="match status" value="1"/>
</dbReference>
<dbReference type="InterPro" id="IPR001638">
    <property type="entry name" value="Solute-binding_3/MltF_N"/>
</dbReference>